<evidence type="ECO:0000259" key="1">
    <source>
        <dbReference type="Pfam" id="PF00149"/>
    </source>
</evidence>
<feature type="non-terminal residue" evidence="2">
    <location>
        <position position="1"/>
    </location>
</feature>
<dbReference type="InterPro" id="IPR050126">
    <property type="entry name" value="Ap4A_hydrolase"/>
</dbReference>
<organism evidence="2 3">
    <name type="scientific">Haematococcus lacustris</name>
    <name type="common">Green alga</name>
    <name type="synonym">Haematococcus pluvialis</name>
    <dbReference type="NCBI Taxonomy" id="44745"/>
    <lineage>
        <taxon>Eukaryota</taxon>
        <taxon>Viridiplantae</taxon>
        <taxon>Chlorophyta</taxon>
        <taxon>core chlorophytes</taxon>
        <taxon>Chlorophyceae</taxon>
        <taxon>CS clade</taxon>
        <taxon>Chlamydomonadales</taxon>
        <taxon>Haematococcaceae</taxon>
        <taxon>Haematococcus</taxon>
    </lineage>
</organism>
<dbReference type="InterPro" id="IPR029052">
    <property type="entry name" value="Metallo-depent_PP-like"/>
</dbReference>
<dbReference type="Proteomes" id="UP000485058">
    <property type="component" value="Unassembled WGS sequence"/>
</dbReference>
<dbReference type="EMBL" id="BLLF01000037">
    <property type="protein sequence ID" value="GFH06405.1"/>
    <property type="molecule type" value="Genomic_DNA"/>
</dbReference>
<dbReference type="Pfam" id="PF00149">
    <property type="entry name" value="Metallophos"/>
    <property type="match status" value="1"/>
</dbReference>
<dbReference type="AlphaFoldDB" id="A0A699YAL9"/>
<evidence type="ECO:0000313" key="2">
    <source>
        <dbReference type="EMBL" id="GFH06405.1"/>
    </source>
</evidence>
<evidence type="ECO:0000313" key="3">
    <source>
        <dbReference type="Proteomes" id="UP000485058"/>
    </source>
</evidence>
<feature type="domain" description="Calcineurin-like phosphoesterase" evidence="1">
    <location>
        <begin position="1"/>
        <end position="57"/>
    </location>
</feature>
<keyword evidence="3" id="KW-1185">Reference proteome</keyword>
<dbReference type="InterPro" id="IPR004843">
    <property type="entry name" value="Calcineurin-like_PHP"/>
</dbReference>
<dbReference type="PANTHER" id="PTHR42850:SF4">
    <property type="entry name" value="ZINC-DEPENDENT ENDOPOLYPHOSPHATASE"/>
    <property type="match status" value="1"/>
</dbReference>
<dbReference type="Gene3D" id="3.60.21.10">
    <property type="match status" value="1"/>
</dbReference>
<dbReference type="GO" id="GO:0016791">
    <property type="term" value="F:phosphatase activity"/>
    <property type="evidence" value="ECO:0007669"/>
    <property type="project" value="TreeGrafter"/>
</dbReference>
<protein>
    <submittedName>
        <fullName evidence="2">Metallophos domain-containing protein</fullName>
    </submittedName>
</protein>
<name>A0A699YAL9_HAELA</name>
<dbReference type="SUPFAM" id="SSF56300">
    <property type="entry name" value="Metallo-dependent phosphatases"/>
    <property type="match status" value="1"/>
</dbReference>
<comment type="caution">
    <text evidence="2">The sequence shown here is derived from an EMBL/GenBank/DDBJ whole genome shotgun (WGS) entry which is preliminary data.</text>
</comment>
<proteinExistence type="predicted"/>
<dbReference type="PANTHER" id="PTHR42850">
    <property type="entry name" value="METALLOPHOSPHOESTERASE"/>
    <property type="match status" value="1"/>
</dbReference>
<sequence>HGCHSEMMSLLKKLEFDEALDNLAFVGDLVNKGPASRQVLASFRTMQALGVRGNHDDNCVSGRKPWG</sequence>
<accession>A0A699YAL9</accession>
<reference evidence="2 3" key="1">
    <citation type="submission" date="2020-02" db="EMBL/GenBank/DDBJ databases">
        <title>Draft genome sequence of Haematococcus lacustris strain NIES-144.</title>
        <authorList>
            <person name="Morimoto D."/>
            <person name="Nakagawa S."/>
            <person name="Yoshida T."/>
            <person name="Sawayama S."/>
        </authorList>
    </citation>
    <scope>NUCLEOTIDE SEQUENCE [LARGE SCALE GENOMIC DNA]</scope>
    <source>
        <strain evidence="2 3">NIES-144</strain>
    </source>
</reference>
<dbReference type="GO" id="GO:0005737">
    <property type="term" value="C:cytoplasm"/>
    <property type="evidence" value="ECO:0007669"/>
    <property type="project" value="TreeGrafter"/>
</dbReference>
<gene>
    <name evidence="2" type="ORF">HaLaN_01032</name>
</gene>